<evidence type="ECO:0000256" key="8">
    <source>
        <dbReference type="ARBA" id="ARBA00023118"/>
    </source>
</evidence>
<dbReference type="GO" id="GO:0004386">
    <property type="term" value="F:helicase activity"/>
    <property type="evidence" value="ECO:0007669"/>
    <property type="project" value="UniProtKB-KW"/>
</dbReference>
<evidence type="ECO:0000256" key="1">
    <source>
        <dbReference type="ARBA" id="ARBA00006847"/>
    </source>
</evidence>
<comment type="caution">
    <text evidence="11">The sequence shown here is derived from an EMBL/GenBank/DDBJ whole genome shotgun (WGS) entry which is preliminary data.</text>
</comment>
<reference evidence="11 12" key="1">
    <citation type="submission" date="2019-07" db="EMBL/GenBank/DDBJ databases">
        <title>Whole genome shotgun sequence of Myxococcus virescens NBRC 100334.</title>
        <authorList>
            <person name="Hosoyama A."/>
            <person name="Uohara A."/>
            <person name="Ohji S."/>
            <person name="Ichikawa N."/>
        </authorList>
    </citation>
    <scope>NUCLEOTIDE SEQUENCE [LARGE SCALE GENOMIC DNA]</scope>
    <source>
        <strain evidence="11 12">NBRC 100334</strain>
    </source>
</reference>
<dbReference type="CDD" id="cd17930">
    <property type="entry name" value="DEXHc_cas3"/>
    <property type="match status" value="1"/>
</dbReference>
<dbReference type="GO" id="GO:0005524">
    <property type="term" value="F:ATP binding"/>
    <property type="evidence" value="ECO:0007669"/>
    <property type="project" value="UniProtKB-KW"/>
</dbReference>
<dbReference type="GO" id="GO:0046872">
    <property type="term" value="F:metal ion binding"/>
    <property type="evidence" value="ECO:0007669"/>
    <property type="project" value="UniProtKB-KW"/>
</dbReference>
<dbReference type="GO" id="GO:0004519">
    <property type="term" value="F:endonuclease activity"/>
    <property type="evidence" value="ECO:0007669"/>
    <property type="project" value="UniProtKB-KW"/>
</dbReference>
<evidence type="ECO:0000313" key="12">
    <source>
        <dbReference type="Proteomes" id="UP000321224"/>
    </source>
</evidence>
<dbReference type="AlphaFoldDB" id="A0A511HMM2"/>
<dbReference type="InterPro" id="IPR001650">
    <property type="entry name" value="Helicase_C-like"/>
</dbReference>
<keyword evidence="11" id="KW-0540">Nuclease</keyword>
<keyword evidence="3" id="KW-0479">Metal-binding</keyword>
<accession>A0A511HMM2</accession>
<keyword evidence="5" id="KW-0378">Hydrolase</keyword>
<dbReference type="Pfam" id="PF00270">
    <property type="entry name" value="DEAD"/>
    <property type="match status" value="1"/>
</dbReference>
<dbReference type="PROSITE" id="PS51643">
    <property type="entry name" value="HD_CAS3"/>
    <property type="match status" value="1"/>
</dbReference>
<dbReference type="NCBIfam" id="TIGR01596">
    <property type="entry name" value="cas3_HD"/>
    <property type="match status" value="1"/>
</dbReference>
<dbReference type="SUPFAM" id="SSF52540">
    <property type="entry name" value="P-loop containing nucleoside triphosphate hydrolases"/>
    <property type="match status" value="1"/>
</dbReference>
<sequence>MQTHVLAGAARHVGGGGSAMKKDLGLPEQPAVPRVVTAEPLAHVAEDGRAHLLREHLEAVGQWAAMLAPREDLRAPALATGRWHDLGKYTQDFWYRIRAENGFEAHLEKEGALERDHSTAGALWALSRDARLLPLALAIAGHHAGLPDLAAFKERLRREGKQALLSDARARCDVPALLDGPLGFEPGALLRLEPLRLELWTRMLFSLLCDADFLDTEAFFDASRGAKREVPVTLSQLAERLRGFLDEKQRVAPDTEVNRVRREVLSAAVEAASLHPGVFSLTVPTGGGKTLTSMAFALEHARRHGLQRVIVAIPYTSIIEQSADVYRQAFQGLEHAVIEHHSAVDPEKETALNRVASENWDAPVIVTTTVQLLESLFARRPSACRKLHRVARSVIVLDEAQTLPPSLLAPILDGLGALVKDYDCSVVICTATQPALGRRPDFEEGLPDAREIVPASVRAFERLRRVRVRWPTLGRKLPYTELADAVAAERDVLAVVHLRDDARRLCELVDERLGHQETLHLSALMCPEHRSEVLADIKARKRRGEPVRLVATQLVEAGVDLDFRVVFRGLGGLDSLAQAAGRCNREGLLDGLGELRVYEPETQPPRGVPRAAQDVTRGLLEQAPDLDLFAPASFQRYFERLYATRKLDEKGIQDLRAKLQFEAVSKAFKLVEDDWSASVVVPYGNREALLDVLRQLGPSRERLRALQRFTVTVPRKVREAWLARELARLAAETVAYLGPEHSSAYHERFGLLLDRVGILDPSFLIPG</sequence>
<evidence type="ECO:0000256" key="5">
    <source>
        <dbReference type="ARBA" id="ARBA00022801"/>
    </source>
</evidence>
<dbReference type="InterPro" id="IPR054712">
    <property type="entry name" value="Cas3-like_dom"/>
</dbReference>
<dbReference type="GO" id="GO:0016787">
    <property type="term" value="F:hydrolase activity"/>
    <property type="evidence" value="ECO:0007669"/>
    <property type="project" value="UniProtKB-KW"/>
</dbReference>
<dbReference type="InterPro" id="IPR006483">
    <property type="entry name" value="CRISPR-assoc_Cas3_HD"/>
</dbReference>
<dbReference type="EMBL" id="BJVY01000055">
    <property type="protein sequence ID" value="GEL74833.1"/>
    <property type="molecule type" value="Genomic_DNA"/>
</dbReference>
<evidence type="ECO:0000259" key="9">
    <source>
        <dbReference type="PROSITE" id="PS51192"/>
    </source>
</evidence>
<comment type="similarity">
    <text evidence="2">In the central section; belongs to the CRISPR-associated helicase Cas3 family.</text>
</comment>
<comment type="similarity">
    <text evidence="1">In the N-terminal section; belongs to the CRISPR-associated nuclease Cas3-HD family.</text>
</comment>
<keyword evidence="6" id="KW-0347">Helicase</keyword>
<dbReference type="GO" id="GO:0003676">
    <property type="term" value="F:nucleic acid binding"/>
    <property type="evidence" value="ECO:0007669"/>
    <property type="project" value="InterPro"/>
</dbReference>
<dbReference type="SMART" id="SM00487">
    <property type="entry name" value="DEXDc"/>
    <property type="match status" value="1"/>
</dbReference>
<dbReference type="CDD" id="cd09641">
    <property type="entry name" value="Cas3''_I"/>
    <property type="match status" value="1"/>
</dbReference>
<keyword evidence="7" id="KW-0067">ATP-binding</keyword>
<dbReference type="Proteomes" id="UP000321224">
    <property type="component" value="Unassembled WGS sequence"/>
</dbReference>
<evidence type="ECO:0000256" key="7">
    <source>
        <dbReference type="ARBA" id="ARBA00022840"/>
    </source>
</evidence>
<dbReference type="Gene3D" id="1.10.3210.30">
    <property type="match status" value="1"/>
</dbReference>
<dbReference type="GO" id="GO:0051607">
    <property type="term" value="P:defense response to virus"/>
    <property type="evidence" value="ECO:0007669"/>
    <property type="project" value="UniProtKB-KW"/>
</dbReference>
<keyword evidence="11" id="KW-0255">Endonuclease</keyword>
<evidence type="ECO:0000256" key="3">
    <source>
        <dbReference type="ARBA" id="ARBA00022723"/>
    </source>
</evidence>
<evidence type="ECO:0000313" key="11">
    <source>
        <dbReference type="EMBL" id="GEL74833.1"/>
    </source>
</evidence>
<dbReference type="InterPro" id="IPR038257">
    <property type="entry name" value="CRISPR-assoc_Cas3_HD_sf"/>
</dbReference>
<protein>
    <submittedName>
        <fullName evidence="11">CRISPR-associated helicase/endonuclease Cas3</fullName>
    </submittedName>
</protein>
<feature type="domain" description="HD Cas3-type" evidence="10">
    <location>
        <begin position="46"/>
        <end position="214"/>
    </location>
</feature>
<feature type="domain" description="Helicase ATP-binding" evidence="9">
    <location>
        <begin position="270"/>
        <end position="451"/>
    </location>
</feature>
<gene>
    <name evidence="11" type="ORF">MVI01_66170</name>
</gene>
<dbReference type="Gene3D" id="3.40.50.300">
    <property type="entry name" value="P-loop containing nucleotide triphosphate hydrolases"/>
    <property type="match status" value="2"/>
</dbReference>
<dbReference type="SMART" id="SM00490">
    <property type="entry name" value="HELICc"/>
    <property type="match status" value="1"/>
</dbReference>
<evidence type="ECO:0000256" key="6">
    <source>
        <dbReference type="ARBA" id="ARBA00022806"/>
    </source>
</evidence>
<name>A0A511HMM2_9BACT</name>
<evidence type="ECO:0000256" key="4">
    <source>
        <dbReference type="ARBA" id="ARBA00022741"/>
    </source>
</evidence>
<dbReference type="InterPro" id="IPR011545">
    <property type="entry name" value="DEAD/DEAH_box_helicase_dom"/>
</dbReference>
<dbReference type="Pfam" id="PF22590">
    <property type="entry name" value="Cas3-like_C_2"/>
    <property type="match status" value="1"/>
</dbReference>
<dbReference type="Pfam" id="PF18019">
    <property type="entry name" value="Cas3_HD"/>
    <property type="match status" value="1"/>
</dbReference>
<dbReference type="PROSITE" id="PS51192">
    <property type="entry name" value="HELICASE_ATP_BIND_1"/>
    <property type="match status" value="1"/>
</dbReference>
<dbReference type="InterPro" id="IPR014001">
    <property type="entry name" value="Helicase_ATP-bd"/>
</dbReference>
<keyword evidence="8" id="KW-0051">Antiviral defense</keyword>
<keyword evidence="4" id="KW-0547">Nucleotide-binding</keyword>
<evidence type="ECO:0000256" key="2">
    <source>
        <dbReference type="ARBA" id="ARBA00009046"/>
    </source>
</evidence>
<proteinExistence type="inferred from homology"/>
<dbReference type="InterPro" id="IPR027417">
    <property type="entry name" value="P-loop_NTPase"/>
</dbReference>
<evidence type="ECO:0000259" key="10">
    <source>
        <dbReference type="PROSITE" id="PS51643"/>
    </source>
</evidence>
<organism evidence="11 12">
    <name type="scientific">Myxococcus virescens</name>
    <dbReference type="NCBI Taxonomy" id="83456"/>
    <lineage>
        <taxon>Bacteria</taxon>
        <taxon>Pseudomonadati</taxon>
        <taxon>Myxococcota</taxon>
        <taxon>Myxococcia</taxon>
        <taxon>Myxococcales</taxon>
        <taxon>Cystobacterineae</taxon>
        <taxon>Myxococcaceae</taxon>
        <taxon>Myxococcus</taxon>
    </lineage>
</organism>